<evidence type="ECO:0000259" key="1">
    <source>
        <dbReference type="Pfam" id="PF06985"/>
    </source>
</evidence>
<dbReference type="AlphaFoldDB" id="A0AAN7PS71"/>
<organism evidence="2 3">
    <name type="scientific">Lithohypha guttulata</name>
    <dbReference type="NCBI Taxonomy" id="1690604"/>
    <lineage>
        <taxon>Eukaryota</taxon>
        <taxon>Fungi</taxon>
        <taxon>Dikarya</taxon>
        <taxon>Ascomycota</taxon>
        <taxon>Pezizomycotina</taxon>
        <taxon>Eurotiomycetes</taxon>
        <taxon>Chaetothyriomycetidae</taxon>
        <taxon>Chaetothyriales</taxon>
        <taxon>Trichomeriaceae</taxon>
        <taxon>Lithohypha</taxon>
    </lineage>
</organism>
<reference evidence="2 3" key="1">
    <citation type="submission" date="2023-08" db="EMBL/GenBank/DDBJ databases">
        <title>Black Yeasts Isolated from many extreme environments.</title>
        <authorList>
            <person name="Coleine C."/>
            <person name="Stajich J.E."/>
            <person name="Selbmann L."/>
        </authorList>
    </citation>
    <scope>NUCLEOTIDE SEQUENCE [LARGE SCALE GENOMIC DNA]</scope>
    <source>
        <strain evidence="2 3">CCFEE 5910</strain>
    </source>
</reference>
<protein>
    <recommendedName>
        <fullName evidence="1">Heterokaryon incompatibility domain-containing protein</fullName>
    </recommendedName>
</protein>
<feature type="domain" description="Heterokaryon incompatibility" evidence="1">
    <location>
        <begin position="48"/>
        <end position="239"/>
    </location>
</feature>
<evidence type="ECO:0000313" key="2">
    <source>
        <dbReference type="EMBL" id="KAK5080494.1"/>
    </source>
</evidence>
<dbReference type="Pfam" id="PF06985">
    <property type="entry name" value="HET"/>
    <property type="match status" value="1"/>
</dbReference>
<sequence>MTIKYRALDRTNHEIRLLEVLGQGQDARYRQLPACRVFHTTLSEKPRFVALSYIWGDAIGKRLVLVDGSPIRVTTNLYDAIMALRHPDQSRIIWVDALCINQKDDAEKSWQVGLMRDIYQQSSQVLAWLGPAQHDSDAVMTFLKNFGRKAEACGIESVEGHHLDVWSELADKEPTIKQESPQFCVETVDGSIKLIPRQALIDLFCSISGWHCKDDLFPVAGMQRLFTRPWWGRVWVLQEIALPGNALFVCGTQSVSRRRCRAALSAYIGLWTILMRNTLSQAWSPSPYHTAITTTMFHHQPNIMLCGRDLYQRDHFPLAALLRATCVGSINLHRHGPHHLESTDPRDKVFALLGLASDRADLKQRGIIPDYTRNCVDVYTATMAALLEQGHMSLLSLCQSPKIQQNLPSWVVDWSRSATDMLQDVRNDHVTVYPTFNASLMTAAGPNVVVEKKDGLVDGISLFCHLYDEVEAAASFPSRRSTNEVPFEETYSWPRRWLIGILCLTYHHKTNVSFRQRLTATARTSIGDVGYDQDGMLSRVGDGRFSDAVTLLRCALPLIKQRQIRLDADKFLTSLMTEEDTACRALLNVKLSSEIIGKSLGRLPFISSKGHLILSSEHVRRGDIVALVKGSQVPLVFRRREDGRHSLISEAYVDGIMDGEAVMSANFNLVRLS</sequence>
<dbReference type="Pfam" id="PF26639">
    <property type="entry name" value="Het-6_barrel"/>
    <property type="match status" value="1"/>
</dbReference>
<name>A0AAN7PS71_9EURO</name>
<comment type="caution">
    <text evidence="2">The sequence shown here is derived from an EMBL/GenBank/DDBJ whole genome shotgun (WGS) entry which is preliminary data.</text>
</comment>
<evidence type="ECO:0000313" key="3">
    <source>
        <dbReference type="Proteomes" id="UP001309876"/>
    </source>
</evidence>
<accession>A0AAN7PS71</accession>
<dbReference type="InterPro" id="IPR010730">
    <property type="entry name" value="HET"/>
</dbReference>
<dbReference type="InterPro" id="IPR052895">
    <property type="entry name" value="HetReg/Transcr_Mod"/>
</dbReference>
<proteinExistence type="predicted"/>
<keyword evidence="3" id="KW-1185">Reference proteome</keyword>
<dbReference type="PANTHER" id="PTHR24148:SF73">
    <property type="entry name" value="HET DOMAIN PROTEIN (AFU_ORTHOLOGUE AFUA_8G01020)"/>
    <property type="match status" value="1"/>
</dbReference>
<dbReference type="PANTHER" id="PTHR24148">
    <property type="entry name" value="ANKYRIN REPEAT DOMAIN-CONTAINING PROTEIN 39 HOMOLOG-RELATED"/>
    <property type="match status" value="1"/>
</dbReference>
<gene>
    <name evidence="2" type="ORF">LTR05_008605</name>
</gene>
<dbReference type="Proteomes" id="UP001309876">
    <property type="component" value="Unassembled WGS sequence"/>
</dbReference>
<dbReference type="EMBL" id="JAVRRJ010000014">
    <property type="protein sequence ID" value="KAK5080494.1"/>
    <property type="molecule type" value="Genomic_DNA"/>
</dbReference>